<dbReference type="OrthoDB" id="288590at2759"/>
<evidence type="ECO:0000256" key="2">
    <source>
        <dbReference type="ARBA" id="ARBA00022723"/>
    </source>
</evidence>
<dbReference type="PROSITE" id="PS51471">
    <property type="entry name" value="FE2OG_OXY"/>
    <property type="match status" value="1"/>
</dbReference>
<name>A0A6P6STC1_COFAR</name>
<evidence type="ECO:0000256" key="3">
    <source>
        <dbReference type="ARBA" id="ARBA00023004"/>
    </source>
</evidence>
<dbReference type="Gene3D" id="2.60.120.330">
    <property type="entry name" value="B-lactam Antibiotic, Isopenicillin N Synthase, Chain"/>
    <property type="match status" value="1"/>
</dbReference>
<gene>
    <name evidence="7" type="primary">LOC113694529</name>
</gene>
<dbReference type="GO" id="GO:0009805">
    <property type="term" value="P:coumarin biosynthetic process"/>
    <property type="evidence" value="ECO:0007669"/>
    <property type="project" value="UniProtKB-ARBA"/>
</dbReference>
<dbReference type="GO" id="GO:0046872">
    <property type="term" value="F:metal ion binding"/>
    <property type="evidence" value="ECO:0007669"/>
    <property type="project" value="UniProtKB-KW"/>
</dbReference>
<dbReference type="InterPro" id="IPR050295">
    <property type="entry name" value="Plant_2OG-oxidoreductases"/>
</dbReference>
<evidence type="ECO:0000256" key="1">
    <source>
        <dbReference type="ARBA" id="ARBA00008056"/>
    </source>
</evidence>
<dbReference type="InterPro" id="IPR005123">
    <property type="entry name" value="Oxoglu/Fe-dep_dioxygenase_dom"/>
</dbReference>
<dbReference type="PANTHER" id="PTHR47991">
    <property type="entry name" value="OXOGLUTARATE/IRON-DEPENDENT DIOXYGENASE"/>
    <property type="match status" value="1"/>
</dbReference>
<dbReference type="AlphaFoldDB" id="A0A6P6STC1"/>
<dbReference type="InterPro" id="IPR027443">
    <property type="entry name" value="IPNS-like_sf"/>
</dbReference>
<dbReference type="GeneID" id="113694529"/>
<protein>
    <submittedName>
        <fullName evidence="7">Bi-functional coumaroyl CoA and feruloyl CoA ortho-hydroxylase F6H2-2-1-like</fullName>
    </submittedName>
</protein>
<dbReference type="RefSeq" id="XP_027069162.2">
    <property type="nucleotide sequence ID" value="XM_027213361.2"/>
</dbReference>
<dbReference type="Proteomes" id="UP001652660">
    <property type="component" value="Chromosome 1e"/>
</dbReference>
<dbReference type="GO" id="GO:0002238">
    <property type="term" value="P:response to molecule of fungal origin"/>
    <property type="evidence" value="ECO:0007669"/>
    <property type="project" value="UniProtKB-ARBA"/>
</dbReference>
<organism evidence="6 7">
    <name type="scientific">Coffea arabica</name>
    <name type="common">Arabian coffee</name>
    <dbReference type="NCBI Taxonomy" id="13443"/>
    <lineage>
        <taxon>Eukaryota</taxon>
        <taxon>Viridiplantae</taxon>
        <taxon>Streptophyta</taxon>
        <taxon>Embryophyta</taxon>
        <taxon>Tracheophyta</taxon>
        <taxon>Spermatophyta</taxon>
        <taxon>Magnoliopsida</taxon>
        <taxon>eudicotyledons</taxon>
        <taxon>Gunneridae</taxon>
        <taxon>Pentapetalae</taxon>
        <taxon>asterids</taxon>
        <taxon>lamiids</taxon>
        <taxon>Gentianales</taxon>
        <taxon>Rubiaceae</taxon>
        <taxon>Ixoroideae</taxon>
        <taxon>Gardenieae complex</taxon>
        <taxon>Bertiereae - Coffeeae clade</taxon>
        <taxon>Coffeeae</taxon>
        <taxon>Coffea</taxon>
    </lineage>
</organism>
<keyword evidence="2 4" id="KW-0479">Metal-binding</keyword>
<feature type="domain" description="Fe2OG dioxygenase" evidence="5">
    <location>
        <begin position="207"/>
        <end position="308"/>
    </location>
</feature>
<accession>A0A6P6STC1</accession>
<keyword evidence="6" id="KW-1185">Reference proteome</keyword>
<sequence>MSAASVEFELTDLIDFAVNQGNGVKGLSNLGIKTIPQKYILPPEDRLNQNQIAQDESIAVIDVSNWDDPKIAASICEAAAKRGCFQIINHGIPLEVLENVKEAGHKFFELPDEERRKYLKENSPTPTVQLKTSFSPLAEKVLEWKDYLTHLYIPDDESSKLWPSVSKDQVMEYIKWAKPIIRKLLELLLKGLNVKKIDETIESQLMGSLYVNLVYYPICPNPELASGAGRHSDISAITILLQDDVGGLFVQGTKADQWIHVTPVKGALVINIGDILQIVSNDRYKSVEHQVTVNGRRNRVSVPIFVDPAADTVVGPFPEALESGEKPIYKHFVYSDYFNYFFSKGLGRKQTIELAKK</sequence>
<dbReference type="InterPro" id="IPR026992">
    <property type="entry name" value="DIOX_N"/>
</dbReference>
<comment type="similarity">
    <text evidence="1 4">Belongs to the iron/ascorbate-dependent oxidoreductase family.</text>
</comment>
<proteinExistence type="inferred from homology"/>
<dbReference type="GO" id="GO:0016706">
    <property type="term" value="F:2-oxoglutarate-dependent dioxygenase activity"/>
    <property type="evidence" value="ECO:0007669"/>
    <property type="project" value="UniProtKB-ARBA"/>
</dbReference>
<evidence type="ECO:0000259" key="5">
    <source>
        <dbReference type="PROSITE" id="PS51471"/>
    </source>
</evidence>
<evidence type="ECO:0000256" key="4">
    <source>
        <dbReference type="RuleBase" id="RU003682"/>
    </source>
</evidence>
<evidence type="ECO:0000313" key="6">
    <source>
        <dbReference type="Proteomes" id="UP001652660"/>
    </source>
</evidence>
<dbReference type="InterPro" id="IPR044861">
    <property type="entry name" value="IPNS-like_FE2OG_OXY"/>
</dbReference>
<keyword evidence="4" id="KW-0560">Oxidoreductase</keyword>
<dbReference type="Pfam" id="PF03171">
    <property type="entry name" value="2OG-FeII_Oxy"/>
    <property type="match status" value="1"/>
</dbReference>
<reference evidence="6" key="1">
    <citation type="journal article" date="2025" name="Foods">
        <title>Unveiling the Microbial Signatures of Arabica Coffee Cherries: Insights into Ripeness Specific Diversity, Functional Traits, and Implications for Quality and Safety.</title>
        <authorList>
            <consortium name="RefSeq"/>
            <person name="Tenea G.N."/>
            <person name="Cifuentes V."/>
            <person name="Reyes P."/>
            <person name="Cevallos-Vallejos M."/>
        </authorList>
    </citation>
    <scope>NUCLEOTIDE SEQUENCE [LARGE SCALE GENOMIC DNA]</scope>
</reference>
<reference evidence="7" key="2">
    <citation type="submission" date="2025-08" db="UniProtKB">
        <authorList>
            <consortium name="RefSeq"/>
        </authorList>
    </citation>
    <scope>IDENTIFICATION</scope>
    <source>
        <tissue evidence="7">Leaves</tissue>
    </source>
</reference>
<evidence type="ECO:0000313" key="7">
    <source>
        <dbReference type="RefSeq" id="XP_027069162.2"/>
    </source>
</evidence>
<dbReference type="Pfam" id="PF14226">
    <property type="entry name" value="DIOX_N"/>
    <property type="match status" value="1"/>
</dbReference>
<dbReference type="SUPFAM" id="SSF51197">
    <property type="entry name" value="Clavaminate synthase-like"/>
    <property type="match status" value="1"/>
</dbReference>
<keyword evidence="3 4" id="KW-0408">Iron</keyword>